<feature type="transmembrane region" description="Helical" evidence="3">
    <location>
        <begin position="438"/>
        <end position="457"/>
    </location>
</feature>
<dbReference type="NCBIfam" id="TIGR02123">
    <property type="entry name" value="TRAP_fused"/>
    <property type="match status" value="1"/>
</dbReference>
<feature type="transmembrane region" description="Helical" evidence="3">
    <location>
        <begin position="911"/>
        <end position="927"/>
    </location>
</feature>
<feature type="transmembrane region" description="Helical" evidence="3">
    <location>
        <begin position="469"/>
        <end position="488"/>
    </location>
</feature>
<protein>
    <submittedName>
        <fullName evidence="5">TRAP transporter, 4TM/12TM fusion protein</fullName>
    </submittedName>
</protein>
<gene>
    <name evidence="5" type="ORF">SAMN05421538_10923</name>
</gene>
<accession>A0A1G7EML7</accession>
<dbReference type="Pfam" id="PF11874">
    <property type="entry name" value="DUF3394"/>
    <property type="match status" value="1"/>
</dbReference>
<feature type="transmembrane region" description="Helical" evidence="3">
    <location>
        <begin position="782"/>
        <end position="800"/>
    </location>
</feature>
<feature type="transmembrane region" description="Helical" evidence="3">
    <location>
        <begin position="375"/>
        <end position="392"/>
    </location>
</feature>
<feature type="transmembrane region" description="Helical" evidence="3">
    <location>
        <begin position="599"/>
        <end position="622"/>
    </location>
</feature>
<feature type="domain" description="TRAP C4-dicarboxylate transport system permease DctM subunit" evidence="4">
    <location>
        <begin position="211"/>
        <end position="748"/>
    </location>
</feature>
<dbReference type="STRING" id="591205.SAMN05421538_10923"/>
<dbReference type="PANTHER" id="PTHR43849">
    <property type="entry name" value="BLL3936 PROTEIN"/>
    <property type="match status" value="1"/>
</dbReference>
<keyword evidence="6" id="KW-1185">Reference proteome</keyword>
<keyword evidence="1" id="KW-0813">Transport</keyword>
<sequence>MTTENDPKRPPPGASDRQDRDQMDAAAVEMEAAGRGGMSQSELDELVASSDTGARTPAGWVGRTILIVAFCWSLFQVWIASPLPFIFEFGILNDTETRSIHLAFAMFLAYLAYPAERTKVQMGLAIAVPVIMTLLFIEGADGGNAWWIVLCGAAVLLAILAGSPKTWVPPWEWAMALISVFAALYIYIFYDDIATRVGRPITQDMVVGVIGLLLLLEVTRRALGPALMIVATVFLAYTFLGPYMPEIIAHKGNSLSEVVNHQWITTEGVFGIALGVSTSFVFLFVLFGALLDKAGAGNYFIQVAFSMMGHMRGGPAKAAVVSSAMTGLISGSSIANVVTTGTFTIPLMKKVGFSSEKAGAVEVASSVNGQIMPPVMGAAAFLMVEYVGIPYFDVVRHAFLPATISYIALVYIVHLEAMKSGMKGLPRPYEPGPWMRRIVGFVFGVMVVSALAMLVYYGMGWIRPAFGEAAGYVVFAFLTAVYLGLLWVGSREAPLEIDDPNAEVTELPMPGPTVRSGLHFLLPVVVLVWALMVDRLSPGLSAFWATAFMIFILLTQRPMMVMMRGEDRHGNTQVGTALRAGLNDLVDGMIAGARNMIGIGIATATAGIIVGAVSQTGVGSALADVVEVLSGGNLLAILLLTAILSLILGMGLPTTANYIVVSALLAPVIVTLGQQNGLIVPLIAVHLFVFYFGIMADVTPPVGLASFAAAAVSGGDPIRTGVVAFFYSLRTAALPFLFIFNTDLLLIDVGWLHGIFVFVTATVAMLLFAAATQGWFLTRNRIVETLALLLVAFTIFRPGFWMDMVAPPWDDRPPAELEQALGDAPVGEPFRLVVSGLDQVGEPVEFRVQMPVPEGENGADRMAALGMETIQNGDEVIIDNVAFDSPAADAGLDWDQQILMVRAPAAAPSKYLMYIPAFALLALVVWMQRRRAGPGHGGVATAPAAA</sequence>
<evidence type="ECO:0000256" key="3">
    <source>
        <dbReference type="SAM" id="Phobius"/>
    </source>
</evidence>
<dbReference type="Proteomes" id="UP000199344">
    <property type="component" value="Unassembled WGS sequence"/>
</dbReference>
<feature type="transmembrane region" description="Helical" evidence="3">
    <location>
        <begin position="751"/>
        <end position="770"/>
    </location>
</feature>
<dbReference type="PANTHER" id="PTHR43849:SF2">
    <property type="entry name" value="BLL3936 PROTEIN"/>
    <property type="match status" value="1"/>
</dbReference>
<organism evidence="5 6">
    <name type="scientific">Paracoccus isoporae</name>
    <dbReference type="NCBI Taxonomy" id="591205"/>
    <lineage>
        <taxon>Bacteria</taxon>
        <taxon>Pseudomonadati</taxon>
        <taxon>Pseudomonadota</taxon>
        <taxon>Alphaproteobacteria</taxon>
        <taxon>Rhodobacterales</taxon>
        <taxon>Paracoccaceae</taxon>
        <taxon>Paracoccus</taxon>
    </lineage>
</organism>
<feature type="transmembrane region" description="Helical" evidence="3">
    <location>
        <begin position="226"/>
        <end position="248"/>
    </location>
</feature>
<name>A0A1G7EML7_9RHOB</name>
<evidence type="ECO:0000256" key="2">
    <source>
        <dbReference type="SAM" id="MobiDB-lite"/>
    </source>
</evidence>
<feature type="transmembrane region" description="Helical" evidence="3">
    <location>
        <begin position="655"/>
        <end position="672"/>
    </location>
</feature>
<dbReference type="GO" id="GO:0022857">
    <property type="term" value="F:transmembrane transporter activity"/>
    <property type="evidence" value="ECO:0007669"/>
    <property type="project" value="UniProtKB-UniRule"/>
</dbReference>
<dbReference type="RefSeq" id="WP_090524603.1">
    <property type="nucleotide sequence ID" value="NZ_FNAH01000009.1"/>
</dbReference>
<keyword evidence="3" id="KW-0472">Membrane</keyword>
<feature type="region of interest" description="Disordered" evidence="2">
    <location>
        <begin position="1"/>
        <end position="48"/>
    </location>
</feature>
<keyword evidence="1" id="KW-1003">Cell membrane</keyword>
<feature type="transmembrane region" description="Helical" evidence="3">
    <location>
        <begin position="145"/>
        <end position="161"/>
    </location>
</feature>
<comment type="function">
    <text evidence="1">Part of the tripartite ATP-independent periplasmic (TRAP) transport system.</text>
</comment>
<dbReference type="InterPro" id="IPR010656">
    <property type="entry name" value="DctM"/>
</dbReference>
<feature type="transmembrane region" description="Helical" evidence="3">
    <location>
        <begin position="398"/>
        <end position="417"/>
    </location>
</feature>
<keyword evidence="3" id="KW-0812">Transmembrane</keyword>
<feature type="transmembrane region" description="Helical" evidence="3">
    <location>
        <begin position="122"/>
        <end position="139"/>
    </location>
</feature>
<dbReference type="GO" id="GO:0005886">
    <property type="term" value="C:plasma membrane"/>
    <property type="evidence" value="ECO:0007669"/>
    <property type="project" value="UniProtKB-SubCell"/>
</dbReference>
<proteinExistence type="predicted"/>
<evidence type="ECO:0000259" key="4">
    <source>
        <dbReference type="Pfam" id="PF06808"/>
    </source>
</evidence>
<feature type="transmembrane region" description="Helical" evidence="3">
    <location>
        <begin position="628"/>
        <end position="648"/>
    </location>
</feature>
<feature type="transmembrane region" description="Helical" evidence="3">
    <location>
        <begin position="173"/>
        <end position="190"/>
    </location>
</feature>
<feature type="transmembrane region" description="Helical" evidence="3">
    <location>
        <begin position="539"/>
        <end position="555"/>
    </location>
</feature>
<evidence type="ECO:0000313" key="6">
    <source>
        <dbReference type="Proteomes" id="UP000199344"/>
    </source>
</evidence>
<feature type="transmembrane region" description="Helical" evidence="3">
    <location>
        <begin position="65"/>
        <end position="87"/>
    </location>
</feature>
<reference evidence="5 6" key="1">
    <citation type="submission" date="2016-10" db="EMBL/GenBank/DDBJ databases">
        <authorList>
            <person name="de Groot N.N."/>
        </authorList>
    </citation>
    <scope>NUCLEOTIDE SEQUENCE [LARGE SCALE GENOMIC DNA]</scope>
    <source>
        <strain evidence="5 6">DSM 22220</strain>
    </source>
</reference>
<dbReference type="Pfam" id="PF06808">
    <property type="entry name" value="DctM"/>
    <property type="match status" value="1"/>
</dbReference>
<evidence type="ECO:0000256" key="1">
    <source>
        <dbReference type="RuleBase" id="RU369079"/>
    </source>
</evidence>
<dbReference type="OrthoDB" id="9759894at2"/>
<keyword evidence="1" id="KW-0997">Cell inner membrane</keyword>
<dbReference type="EMBL" id="FNAH01000009">
    <property type="protein sequence ID" value="SDE64842.1"/>
    <property type="molecule type" value="Genomic_DNA"/>
</dbReference>
<dbReference type="AlphaFoldDB" id="A0A1G7EML7"/>
<dbReference type="InterPro" id="IPR011853">
    <property type="entry name" value="TRAP_DctM-Dct_fused"/>
</dbReference>
<feature type="transmembrane region" description="Helical" evidence="3">
    <location>
        <begin position="720"/>
        <end position="739"/>
    </location>
</feature>
<evidence type="ECO:0000313" key="5">
    <source>
        <dbReference type="EMBL" id="SDE64842.1"/>
    </source>
</evidence>
<feature type="transmembrane region" description="Helical" evidence="3">
    <location>
        <begin position="268"/>
        <end position="291"/>
    </location>
</feature>
<dbReference type="InterPro" id="IPR021814">
    <property type="entry name" value="DUF3394"/>
</dbReference>
<keyword evidence="3" id="KW-1133">Transmembrane helix</keyword>
<comment type="subcellular location">
    <subcellularLocation>
        <location evidence="1">Cell inner membrane</location>
        <topology evidence="1">Multi-pass membrane protein</topology>
    </subcellularLocation>
</comment>